<comment type="caution">
    <text evidence="9">The sequence shown here is derived from an EMBL/GenBank/DDBJ whole genome shotgun (WGS) entry which is preliminary data.</text>
</comment>
<keyword evidence="4 7" id="KW-0732">Signal</keyword>
<evidence type="ECO:0000256" key="4">
    <source>
        <dbReference type="ARBA" id="ARBA00022729"/>
    </source>
</evidence>
<dbReference type="EMBL" id="VFSU01000017">
    <property type="protein sequence ID" value="TPE62655.1"/>
    <property type="molecule type" value="Genomic_DNA"/>
</dbReference>
<keyword evidence="5" id="KW-0378">Hydrolase</keyword>
<comment type="similarity">
    <text evidence="2">Belongs to the glycosyl hydrolase 29 family.</text>
</comment>
<accession>A0A501XQB2</accession>
<evidence type="ECO:0000256" key="5">
    <source>
        <dbReference type="ARBA" id="ARBA00022801"/>
    </source>
</evidence>
<dbReference type="Pfam" id="PF01120">
    <property type="entry name" value="Alpha_L_fucos"/>
    <property type="match status" value="1"/>
</dbReference>
<dbReference type="RefSeq" id="WP_140927427.1">
    <property type="nucleotide sequence ID" value="NZ_VFSU01000017.1"/>
</dbReference>
<dbReference type="InterPro" id="IPR013780">
    <property type="entry name" value="Glyco_hydro_b"/>
</dbReference>
<evidence type="ECO:0000313" key="9">
    <source>
        <dbReference type="EMBL" id="TPE62655.1"/>
    </source>
</evidence>
<keyword evidence="6" id="KW-0326">Glycosidase</keyword>
<dbReference type="AlphaFoldDB" id="A0A501XQB2"/>
<dbReference type="InterPro" id="IPR016286">
    <property type="entry name" value="FUC_metazoa-typ"/>
</dbReference>
<proteinExistence type="inferred from homology"/>
<dbReference type="InterPro" id="IPR000933">
    <property type="entry name" value="Glyco_hydro_29"/>
</dbReference>
<dbReference type="Proteomes" id="UP000319897">
    <property type="component" value="Unassembled WGS sequence"/>
</dbReference>
<dbReference type="PIRSF" id="PIRSF001092">
    <property type="entry name" value="Alpha-L-fucosidase"/>
    <property type="match status" value="1"/>
</dbReference>
<dbReference type="Gene3D" id="3.20.20.80">
    <property type="entry name" value="Glycosidases"/>
    <property type="match status" value="1"/>
</dbReference>
<feature type="chain" id="PRO_5021282649" description="alpha-L-fucosidase" evidence="7">
    <location>
        <begin position="23"/>
        <end position="537"/>
    </location>
</feature>
<evidence type="ECO:0000256" key="2">
    <source>
        <dbReference type="ARBA" id="ARBA00007951"/>
    </source>
</evidence>
<keyword evidence="10" id="KW-1185">Reference proteome</keyword>
<feature type="signal peptide" evidence="7">
    <location>
        <begin position="1"/>
        <end position="22"/>
    </location>
</feature>
<dbReference type="GO" id="GO:0004560">
    <property type="term" value="F:alpha-L-fucosidase activity"/>
    <property type="evidence" value="ECO:0007669"/>
    <property type="project" value="InterPro"/>
</dbReference>
<dbReference type="PANTHER" id="PTHR10030">
    <property type="entry name" value="ALPHA-L-FUCOSIDASE"/>
    <property type="match status" value="1"/>
</dbReference>
<dbReference type="SMART" id="SM00812">
    <property type="entry name" value="Alpha_L_fucos"/>
    <property type="match status" value="1"/>
</dbReference>
<organism evidence="9 10">
    <name type="scientific">Sandaracinobacter neustonicus</name>
    <dbReference type="NCBI Taxonomy" id="1715348"/>
    <lineage>
        <taxon>Bacteria</taxon>
        <taxon>Pseudomonadati</taxon>
        <taxon>Pseudomonadota</taxon>
        <taxon>Alphaproteobacteria</taxon>
        <taxon>Sphingomonadales</taxon>
        <taxon>Sphingosinicellaceae</taxon>
        <taxon>Sandaracinobacter</taxon>
    </lineage>
</organism>
<evidence type="ECO:0000256" key="3">
    <source>
        <dbReference type="ARBA" id="ARBA00012662"/>
    </source>
</evidence>
<dbReference type="GO" id="GO:0016139">
    <property type="term" value="P:glycoside catabolic process"/>
    <property type="evidence" value="ECO:0007669"/>
    <property type="project" value="TreeGrafter"/>
</dbReference>
<reference evidence="9 10" key="1">
    <citation type="submission" date="2019-06" db="EMBL/GenBank/DDBJ databases">
        <authorList>
            <person name="Lee I."/>
            <person name="Jang G.I."/>
            <person name="Hwang C.Y."/>
        </authorList>
    </citation>
    <scope>NUCLEOTIDE SEQUENCE [LARGE SCALE GENOMIC DNA]</scope>
    <source>
        <strain evidence="9 10">PAMC 28131</strain>
    </source>
</reference>
<evidence type="ECO:0000313" key="10">
    <source>
        <dbReference type="Proteomes" id="UP000319897"/>
    </source>
</evidence>
<name>A0A501XQB2_9SPHN</name>
<feature type="domain" description="Glycoside hydrolase family 29 N-terminal" evidence="8">
    <location>
        <begin position="28"/>
        <end position="426"/>
    </location>
</feature>
<evidence type="ECO:0000256" key="1">
    <source>
        <dbReference type="ARBA" id="ARBA00004071"/>
    </source>
</evidence>
<dbReference type="SUPFAM" id="SSF51445">
    <property type="entry name" value="(Trans)glycosidases"/>
    <property type="match status" value="1"/>
</dbReference>
<dbReference type="PANTHER" id="PTHR10030:SF37">
    <property type="entry name" value="ALPHA-L-FUCOSIDASE-RELATED"/>
    <property type="match status" value="1"/>
</dbReference>
<evidence type="ECO:0000256" key="6">
    <source>
        <dbReference type="ARBA" id="ARBA00023295"/>
    </source>
</evidence>
<dbReference type="InterPro" id="IPR057739">
    <property type="entry name" value="Glyco_hydro_29_N"/>
</dbReference>
<dbReference type="Gene3D" id="2.60.40.1180">
    <property type="entry name" value="Golgi alpha-mannosidase II"/>
    <property type="match status" value="1"/>
</dbReference>
<evidence type="ECO:0000256" key="7">
    <source>
        <dbReference type="SAM" id="SignalP"/>
    </source>
</evidence>
<dbReference type="GO" id="GO:0005764">
    <property type="term" value="C:lysosome"/>
    <property type="evidence" value="ECO:0007669"/>
    <property type="project" value="TreeGrafter"/>
</dbReference>
<evidence type="ECO:0000259" key="8">
    <source>
        <dbReference type="Pfam" id="PF01120"/>
    </source>
</evidence>
<dbReference type="EC" id="3.2.1.51" evidence="3"/>
<sequence>MIGRRQLLMGAAALPFAKAALAASPMGVAPGPIEASWSSLAAHYRVPDWFRDAKFGIWAHWGPQSVPAQGDWYGRFMYMQGHPMYAHHLRAYGHPADSGFMEILNRWKGELWNPEALVQRYKAAGARYFMALGCHHDNLDCYDSRYHPWNSLRVGPKRDVVGEFAQAARAAGLKFGVSNHASHAWHWFQTAYGYDPEGPRQGERYDAFRLTKADGKGKWWDGLDPQLLYTGPHIVPPPGLDSIVAMNRFHDETSGQWVEHGPPMDAGYAARWLLRQVDMVAKYRPDIVYMDNYALPFGPIGLEAAADYYNRAVDWHGATDVVLTAKKLLPHQSAGLVDDVERGFVSEIREQPWQTCTCIGDWFYNEARLRDRSYVPAELVIQRLADVVSKNGNLLLSVPQPGDGSLDAEAARIVDAIGQWNAANGEAIFGSRPWRRFGEGPTVPEAGMQNEGAAKPFTAQDVRYTRNGGRLYALFLKAPDGPATLTALPPAAGRVERATLMDGRPLSFRQDAIGLRLELPPGLGVVPVVRLDGRGLA</sequence>
<dbReference type="GO" id="GO:0006004">
    <property type="term" value="P:fucose metabolic process"/>
    <property type="evidence" value="ECO:0007669"/>
    <property type="project" value="InterPro"/>
</dbReference>
<gene>
    <name evidence="9" type="ORF">FJQ54_05570</name>
</gene>
<comment type="function">
    <text evidence="1">Alpha-L-fucosidase is responsible for hydrolyzing the alpha-1,6-linked fucose joined to the reducing-end N-acetylglucosamine of the carbohydrate moieties of glycoproteins.</text>
</comment>
<dbReference type="InterPro" id="IPR017853">
    <property type="entry name" value="GH"/>
</dbReference>
<dbReference type="OrthoDB" id="7176684at2"/>
<protein>
    <recommendedName>
        <fullName evidence="3">alpha-L-fucosidase</fullName>
        <ecNumber evidence="3">3.2.1.51</ecNumber>
    </recommendedName>
</protein>